<dbReference type="RefSeq" id="WP_204722000.1">
    <property type="nucleotide sequence ID" value="NZ_JACSNR010000011.1"/>
</dbReference>
<evidence type="ECO:0000313" key="5">
    <source>
        <dbReference type="Proteomes" id="UP000724149"/>
    </source>
</evidence>
<evidence type="ECO:0000313" key="4">
    <source>
        <dbReference type="EMBL" id="MBM6924210.1"/>
    </source>
</evidence>
<gene>
    <name evidence="4" type="ORF">H9X81_10985</name>
</gene>
<evidence type="ECO:0000256" key="2">
    <source>
        <dbReference type="SAM" id="SignalP"/>
    </source>
</evidence>
<evidence type="ECO:0000259" key="3">
    <source>
        <dbReference type="PROSITE" id="PS50983"/>
    </source>
</evidence>
<dbReference type="Gene3D" id="3.40.50.1980">
    <property type="entry name" value="Nitrogenase molybdenum iron protein domain"/>
    <property type="match status" value="2"/>
</dbReference>
<feature type="chain" id="PRO_5046426737" evidence="2">
    <location>
        <begin position="22"/>
        <end position="348"/>
    </location>
</feature>
<dbReference type="Pfam" id="PF01497">
    <property type="entry name" value="Peripla_BP_2"/>
    <property type="match status" value="1"/>
</dbReference>
<name>A0ABS2GNY8_9FIRM</name>
<dbReference type="EMBL" id="JACSNR010000011">
    <property type="protein sequence ID" value="MBM6924210.1"/>
    <property type="molecule type" value="Genomic_DNA"/>
</dbReference>
<dbReference type="PROSITE" id="PS50983">
    <property type="entry name" value="FE_B12_PBP"/>
    <property type="match status" value="1"/>
</dbReference>
<accession>A0ABS2GNY8</accession>
<keyword evidence="5" id="KW-1185">Reference proteome</keyword>
<dbReference type="InterPro" id="IPR002491">
    <property type="entry name" value="ABC_transptr_periplasmic_BD"/>
</dbReference>
<dbReference type="SUPFAM" id="SSF53807">
    <property type="entry name" value="Helical backbone' metal receptor"/>
    <property type="match status" value="1"/>
</dbReference>
<dbReference type="PANTHER" id="PTHR30535:SF34">
    <property type="entry name" value="MOLYBDATE-BINDING PROTEIN MOLA"/>
    <property type="match status" value="1"/>
</dbReference>
<keyword evidence="2" id="KW-0732">Signal</keyword>
<sequence length="348" mass="37587">MKKILSMLLASVMVLSLAACANQPAKENSSSQSSSEQTASLETTYPVTITDALGREVTIEEEPERLVSGYYITTSYLAALDLDEKLVGIEAKADTRELYKLAAPELPSLPNVGSLKQFNLETCVSTEPDLVILSAKVPDAVAKLEELGIPVIAVNPESEKEFKETISMIGTACNVQERANELTESYDKAIADLAAKLEGVEPARVYLGGNSAFLSTAGPAMFQDLLIRGAGAENVASEITDTYWATVSYEQLLAWNPDAIILAPQAEYTVDDVLNDPALADLDAVKNGKVYAMPNVIESWDSPIPSSYLGSIWMASVLYPDAVSTEDYTKACVDFYQQFYGFDASSVL</sequence>
<organism evidence="4 5">
    <name type="scientific">Hydrogenoanaerobacterium saccharovorans</name>
    <dbReference type="NCBI Taxonomy" id="474960"/>
    <lineage>
        <taxon>Bacteria</taxon>
        <taxon>Bacillati</taxon>
        <taxon>Bacillota</taxon>
        <taxon>Clostridia</taxon>
        <taxon>Eubacteriales</taxon>
        <taxon>Oscillospiraceae</taxon>
        <taxon>Hydrogenoanaerobacterium</taxon>
    </lineage>
</organism>
<evidence type="ECO:0000256" key="1">
    <source>
        <dbReference type="ARBA" id="ARBA00008814"/>
    </source>
</evidence>
<dbReference type="Proteomes" id="UP000724149">
    <property type="component" value="Unassembled WGS sequence"/>
</dbReference>
<comment type="caution">
    <text evidence="4">The sequence shown here is derived from an EMBL/GenBank/DDBJ whole genome shotgun (WGS) entry which is preliminary data.</text>
</comment>
<protein>
    <submittedName>
        <fullName evidence="4">ABC transporter substrate-binding protein</fullName>
    </submittedName>
</protein>
<feature type="signal peptide" evidence="2">
    <location>
        <begin position="1"/>
        <end position="21"/>
    </location>
</feature>
<comment type="similarity">
    <text evidence="1">Belongs to the bacterial solute-binding protein 8 family.</text>
</comment>
<dbReference type="PANTHER" id="PTHR30535">
    <property type="entry name" value="VITAMIN B12-BINDING PROTEIN"/>
    <property type="match status" value="1"/>
</dbReference>
<reference evidence="4 5" key="1">
    <citation type="journal article" date="2021" name="Sci. Rep.">
        <title>The distribution of antibiotic resistance genes in chicken gut microbiota commensals.</title>
        <authorList>
            <person name="Juricova H."/>
            <person name="Matiasovicova J."/>
            <person name="Kubasova T."/>
            <person name="Cejkova D."/>
            <person name="Rychlik I."/>
        </authorList>
    </citation>
    <scope>NUCLEOTIDE SEQUENCE [LARGE SCALE GENOMIC DNA]</scope>
    <source>
        <strain evidence="4 5">An564</strain>
    </source>
</reference>
<feature type="domain" description="Fe/B12 periplasmic-binding" evidence="3">
    <location>
        <begin position="65"/>
        <end position="322"/>
    </location>
</feature>
<dbReference type="InterPro" id="IPR050902">
    <property type="entry name" value="ABC_Transporter_SBP"/>
</dbReference>
<proteinExistence type="inferred from homology"/>
<dbReference type="Gene3D" id="1.20.58.2180">
    <property type="match status" value="1"/>
</dbReference>
<dbReference type="PROSITE" id="PS51257">
    <property type="entry name" value="PROKAR_LIPOPROTEIN"/>
    <property type="match status" value="1"/>
</dbReference>